<organism evidence="1 2">
    <name type="scientific">Candidatus Pelethenecus faecipullorum</name>
    <dbReference type="NCBI Taxonomy" id="2840900"/>
    <lineage>
        <taxon>Bacteria</taxon>
        <taxon>Bacillati</taxon>
        <taxon>Mycoplasmatota</taxon>
        <taxon>Mollicutes</taxon>
        <taxon>Candidatus Pelethenecus</taxon>
    </lineage>
</organism>
<protein>
    <submittedName>
        <fullName evidence="1">Uncharacterized protein</fullName>
    </submittedName>
</protein>
<reference evidence="1" key="2">
    <citation type="journal article" date="2021" name="PeerJ">
        <title>Extensive microbial diversity within the chicken gut microbiome revealed by metagenomics and culture.</title>
        <authorList>
            <person name="Gilroy R."/>
            <person name="Ravi A."/>
            <person name="Getino M."/>
            <person name="Pursley I."/>
            <person name="Horton D.L."/>
            <person name="Alikhan N.F."/>
            <person name="Baker D."/>
            <person name="Gharbi K."/>
            <person name="Hall N."/>
            <person name="Watson M."/>
            <person name="Adriaenssens E.M."/>
            <person name="Foster-Nyarko E."/>
            <person name="Jarju S."/>
            <person name="Secka A."/>
            <person name="Antonio M."/>
            <person name="Oren A."/>
            <person name="Chaudhuri R.R."/>
            <person name="La Ragione R."/>
            <person name="Hildebrand F."/>
            <person name="Pallen M.J."/>
        </authorList>
    </citation>
    <scope>NUCLEOTIDE SEQUENCE</scope>
    <source>
        <strain evidence="1">ChiW17-6978</strain>
    </source>
</reference>
<dbReference type="Proteomes" id="UP000886758">
    <property type="component" value="Unassembled WGS sequence"/>
</dbReference>
<evidence type="ECO:0000313" key="2">
    <source>
        <dbReference type="Proteomes" id="UP000886758"/>
    </source>
</evidence>
<evidence type="ECO:0000313" key="1">
    <source>
        <dbReference type="EMBL" id="HIT49482.1"/>
    </source>
</evidence>
<gene>
    <name evidence="1" type="ORF">IAD46_00495</name>
</gene>
<reference evidence="1" key="1">
    <citation type="submission" date="2020-10" db="EMBL/GenBank/DDBJ databases">
        <authorList>
            <person name="Gilroy R."/>
        </authorList>
    </citation>
    <scope>NUCLEOTIDE SEQUENCE</scope>
    <source>
        <strain evidence="1">ChiW17-6978</strain>
    </source>
</reference>
<name>A0A9D1GPF1_9MOLU</name>
<sequence>MTLSTVESTEELAKNSDKTMKEAILDIYEDMSEDEIAVLKDLMIMMDVSNLVALLVNDFEDDVLDSN</sequence>
<dbReference type="EMBL" id="DVLF01000017">
    <property type="protein sequence ID" value="HIT49482.1"/>
    <property type="molecule type" value="Genomic_DNA"/>
</dbReference>
<proteinExistence type="predicted"/>
<comment type="caution">
    <text evidence="1">The sequence shown here is derived from an EMBL/GenBank/DDBJ whole genome shotgun (WGS) entry which is preliminary data.</text>
</comment>
<dbReference type="AlphaFoldDB" id="A0A9D1GPF1"/>
<accession>A0A9D1GPF1</accession>